<evidence type="ECO:0000313" key="2">
    <source>
        <dbReference type="EMBL" id="QGN29390.1"/>
    </source>
</evidence>
<sequence>MNNFWEILFIVAIIGFQSFAGYLGNKYLGAILPIVFSLIVIYLFVTGKLTVSFRDILMPFVGLFALLGIYESADQSKKAKIKKEMEKMKAKDHISQ</sequence>
<dbReference type="RefSeq" id="WP_010748119.1">
    <property type="nucleotide sequence ID" value="NZ_CP046123.1"/>
</dbReference>
<feature type="transmembrane region" description="Helical" evidence="1">
    <location>
        <begin position="56"/>
        <end position="73"/>
    </location>
</feature>
<keyword evidence="1" id="KW-1133">Transmembrane helix</keyword>
<keyword evidence="1" id="KW-0812">Transmembrane</keyword>
<dbReference type="AlphaFoldDB" id="A0ABD6YYZ8"/>
<feature type="transmembrane region" description="Helical" evidence="1">
    <location>
        <begin position="6"/>
        <end position="23"/>
    </location>
</feature>
<evidence type="ECO:0000313" key="3">
    <source>
        <dbReference type="EMBL" id="QGN31342.1"/>
    </source>
</evidence>
<evidence type="ECO:0000256" key="1">
    <source>
        <dbReference type="SAM" id="Phobius"/>
    </source>
</evidence>
<proteinExistence type="predicted"/>
<evidence type="ECO:0008006" key="5">
    <source>
        <dbReference type="Google" id="ProtNLM"/>
    </source>
</evidence>
<evidence type="ECO:0000313" key="4">
    <source>
        <dbReference type="Proteomes" id="UP000422837"/>
    </source>
</evidence>
<accession>A0ABD6YYZ8</accession>
<dbReference type="Proteomes" id="UP000422837">
    <property type="component" value="Plasmid unnamed2"/>
</dbReference>
<keyword evidence="1" id="KW-0472">Membrane</keyword>
<keyword evidence="3" id="KW-0614">Plasmid</keyword>
<gene>
    <name evidence="2" type="ORF">GFU50_07655</name>
    <name evidence="3" type="ORF">GFU50_17775</name>
</gene>
<reference evidence="2 4" key="1">
    <citation type="submission" date="2019-11" db="EMBL/GenBank/DDBJ databases">
        <title>Detection and genome characteristic of a blood enterococcus casselifavus isolate from Zhengzhou,china.</title>
        <authorList>
            <person name="Wen P."/>
        </authorList>
    </citation>
    <scope>NUCLEOTIDE SEQUENCE [LARGE SCALE GENOMIC DNA]</scope>
    <source>
        <strain evidence="2 4">EC291</strain>
        <plasmid evidence="3 4">unnamed2</plasmid>
    </source>
</reference>
<dbReference type="Proteomes" id="UP000422837">
    <property type="component" value="Chromosome"/>
</dbReference>
<dbReference type="EMBL" id="CP046125">
    <property type="protein sequence ID" value="QGN31342.1"/>
    <property type="molecule type" value="Genomic_DNA"/>
</dbReference>
<name>A0ABD6YYZ8_ENTCA</name>
<geneLocation type="plasmid" evidence="3 4">
    <name>unnamed2</name>
</geneLocation>
<dbReference type="EMBL" id="CP046123">
    <property type="protein sequence ID" value="QGN29390.1"/>
    <property type="molecule type" value="Genomic_DNA"/>
</dbReference>
<organism evidence="2 4">
    <name type="scientific">Enterococcus casseliflavus</name>
    <name type="common">Enterococcus flavescens</name>
    <dbReference type="NCBI Taxonomy" id="37734"/>
    <lineage>
        <taxon>Bacteria</taxon>
        <taxon>Bacillati</taxon>
        <taxon>Bacillota</taxon>
        <taxon>Bacilli</taxon>
        <taxon>Lactobacillales</taxon>
        <taxon>Enterococcaceae</taxon>
        <taxon>Enterococcus</taxon>
    </lineage>
</organism>
<feature type="transmembrane region" description="Helical" evidence="1">
    <location>
        <begin position="30"/>
        <end position="50"/>
    </location>
</feature>
<protein>
    <recommendedName>
        <fullName evidence="5">Holin</fullName>
    </recommendedName>
</protein>